<name>A0A448PLZ4_ACTVI</name>
<evidence type="ECO:0000313" key="4">
    <source>
        <dbReference type="EMBL" id="VEI16834.1"/>
    </source>
</evidence>
<feature type="domain" description="ATPase AAA-3" evidence="2">
    <location>
        <begin position="178"/>
        <end position="308"/>
    </location>
</feature>
<evidence type="ECO:0000259" key="3">
    <source>
        <dbReference type="Pfam" id="PF17863"/>
    </source>
</evidence>
<dbReference type="GO" id="GO:0016887">
    <property type="term" value="F:ATP hydrolysis activity"/>
    <property type="evidence" value="ECO:0007669"/>
    <property type="project" value="InterPro"/>
</dbReference>
<proteinExistence type="predicted"/>
<dbReference type="PANTHER" id="PTHR42759:SF1">
    <property type="entry name" value="MAGNESIUM-CHELATASE SUBUNIT CHLD"/>
    <property type="match status" value="1"/>
</dbReference>
<dbReference type="Gene3D" id="3.40.50.300">
    <property type="entry name" value="P-loop containing nucleotide triphosphate hydrolases"/>
    <property type="match status" value="1"/>
</dbReference>
<dbReference type="InterPro" id="IPR050764">
    <property type="entry name" value="CbbQ/NirQ/NorQ/GpvN"/>
</dbReference>
<dbReference type="Gene3D" id="1.10.8.80">
    <property type="entry name" value="Magnesium chelatase subunit I, C-Terminal domain"/>
    <property type="match status" value="1"/>
</dbReference>
<dbReference type="InterPro" id="IPR011703">
    <property type="entry name" value="ATPase_AAA-3"/>
</dbReference>
<sequence>MQPEHRAQPGSQSGGWGSGQSTGRSAGQPTGQPIGQPAAQPSGQPASRRTAQPTMSSLGQGGSAVPQQPPAFPPAGAPQTSGAHASPSAPSSSRTTVPGYPSGPAAPAEEKATTGPLPSRETLRREARAASSRRGAGDADVERAGALLKSVADIFSQRVVGQEQLRTALVTSLMSSGHILLESVPGLAKTTAAQTLASAVSGSFRRIQCTPDLMPNDIVGTQILNSSTGEMTTQLGPVHANIVLLDEINRSSAKTQSAMLEAMQERQTSIGGVVYPLPHPFMVLATQNPIEEEGTYVLPEAQMDRFLMKEVLTYPRPSEEADVLDRISNGAFDKPVSGRPISTDDVEWLQRAAERVYVDPVIKQYIVALINTSRCGGPRPVPGLDRQVRVGASPRGGIALMKVAQAVALQEGRTYVIPDDVRLLRHGVLRHRLVLTYDALADGVAPEAIIDAIFAAVPTP</sequence>
<organism evidence="4 5">
    <name type="scientific">Actinomyces viscosus</name>
    <dbReference type="NCBI Taxonomy" id="1656"/>
    <lineage>
        <taxon>Bacteria</taxon>
        <taxon>Bacillati</taxon>
        <taxon>Actinomycetota</taxon>
        <taxon>Actinomycetes</taxon>
        <taxon>Actinomycetales</taxon>
        <taxon>Actinomycetaceae</taxon>
        <taxon>Actinomyces</taxon>
    </lineage>
</organism>
<evidence type="ECO:0000259" key="2">
    <source>
        <dbReference type="Pfam" id="PF07726"/>
    </source>
</evidence>
<protein>
    <submittedName>
        <fullName evidence="4">Uncharacterized conserved protein (Some members contain a von Willebrand factor type A (VWA) domain)</fullName>
    </submittedName>
</protein>
<dbReference type="SUPFAM" id="SSF52540">
    <property type="entry name" value="P-loop containing nucleoside triphosphate hydrolases"/>
    <property type="match status" value="1"/>
</dbReference>
<dbReference type="KEGG" id="avc:NCTC10951_01883"/>
<dbReference type="InterPro" id="IPR041628">
    <property type="entry name" value="ChlI/MoxR_AAA_lid"/>
</dbReference>
<dbReference type="Pfam" id="PF07726">
    <property type="entry name" value="AAA_3"/>
    <property type="match status" value="1"/>
</dbReference>
<feature type="compositionally biased region" description="Polar residues" evidence="1">
    <location>
        <begin position="27"/>
        <end position="58"/>
    </location>
</feature>
<dbReference type="EMBL" id="LR134477">
    <property type="protein sequence ID" value="VEI16834.1"/>
    <property type="molecule type" value="Genomic_DNA"/>
</dbReference>
<dbReference type="CDD" id="cd00009">
    <property type="entry name" value="AAA"/>
    <property type="match status" value="1"/>
</dbReference>
<dbReference type="GO" id="GO:0005524">
    <property type="term" value="F:ATP binding"/>
    <property type="evidence" value="ECO:0007669"/>
    <property type="project" value="InterPro"/>
</dbReference>
<evidence type="ECO:0000313" key="5">
    <source>
        <dbReference type="Proteomes" id="UP000268658"/>
    </source>
</evidence>
<dbReference type="AlphaFoldDB" id="A0A448PLZ4"/>
<reference evidence="4 5" key="1">
    <citation type="submission" date="2018-12" db="EMBL/GenBank/DDBJ databases">
        <authorList>
            <consortium name="Pathogen Informatics"/>
        </authorList>
    </citation>
    <scope>NUCLEOTIDE SEQUENCE [LARGE SCALE GENOMIC DNA]</scope>
    <source>
        <strain evidence="4 5">NCTC10951</strain>
    </source>
</reference>
<dbReference type="InterPro" id="IPR027417">
    <property type="entry name" value="P-loop_NTPase"/>
</dbReference>
<gene>
    <name evidence="4" type="ORF">NCTC10951_01883</name>
</gene>
<feature type="domain" description="ChlI/MoxR AAA lid" evidence="3">
    <location>
        <begin position="386"/>
        <end position="452"/>
    </location>
</feature>
<accession>A0A448PLZ4</accession>
<feature type="region of interest" description="Disordered" evidence="1">
    <location>
        <begin position="1"/>
        <end position="140"/>
    </location>
</feature>
<feature type="compositionally biased region" description="Pro residues" evidence="1">
    <location>
        <begin position="67"/>
        <end position="76"/>
    </location>
</feature>
<dbReference type="Proteomes" id="UP000268658">
    <property type="component" value="Chromosome"/>
</dbReference>
<dbReference type="Pfam" id="PF17863">
    <property type="entry name" value="AAA_lid_2"/>
    <property type="match status" value="1"/>
</dbReference>
<evidence type="ECO:0000256" key="1">
    <source>
        <dbReference type="SAM" id="MobiDB-lite"/>
    </source>
</evidence>
<dbReference type="PANTHER" id="PTHR42759">
    <property type="entry name" value="MOXR FAMILY PROTEIN"/>
    <property type="match status" value="1"/>
</dbReference>